<dbReference type="InterPro" id="IPR001965">
    <property type="entry name" value="Znf_PHD"/>
</dbReference>
<dbReference type="GO" id="GO:0033698">
    <property type="term" value="C:Rpd3L complex"/>
    <property type="evidence" value="ECO:0007669"/>
    <property type="project" value="TreeGrafter"/>
</dbReference>
<feature type="region of interest" description="Disordered" evidence="4">
    <location>
        <begin position="463"/>
        <end position="483"/>
    </location>
</feature>
<evidence type="ECO:0000259" key="5">
    <source>
        <dbReference type="SMART" id="SM00249"/>
    </source>
</evidence>
<keyword evidence="1" id="KW-0479">Metal-binding</keyword>
<dbReference type="InParanoid" id="S8EHF3"/>
<dbReference type="Proteomes" id="UP000015241">
    <property type="component" value="Unassembled WGS sequence"/>
</dbReference>
<dbReference type="InterPro" id="IPR011011">
    <property type="entry name" value="Znf_FYVE_PHD"/>
</dbReference>
<feature type="region of interest" description="Disordered" evidence="4">
    <location>
        <begin position="553"/>
        <end position="575"/>
    </location>
</feature>
<feature type="compositionally biased region" description="Low complexity" evidence="4">
    <location>
        <begin position="399"/>
        <end position="421"/>
    </location>
</feature>
<feature type="compositionally biased region" description="Basic and acidic residues" evidence="4">
    <location>
        <begin position="473"/>
        <end position="483"/>
    </location>
</feature>
<protein>
    <recommendedName>
        <fullName evidence="5">Zinc finger PHD-type domain-containing protein</fullName>
    </recommendedName>
</protein>
<evidence type="ECO:0000313" key="6">
    <source>
        <dbReference type="EMBL" id="EPT04597.1"/>
    </source>
</evidence>
<keyword evidence="2" id="KW-0863">Zinc-finger</keyword>
<feature type="compositionally biased region" description="Polar residues" evidence="4">
    <location>
        <begin position="380"/>
        <end position="396"/>
    </location>
</feature>
<dbReference type="EMBL" id="KE504126">
    <property type="protein sequence ID" value="EPT04597.1"/>
    <property type="molecule type" value="Genomic_DNA"/>
</dbReference>
<reference evidence="6 7" key="1">
    <citation type="journal article" date="2012" name="Science">
        <title>The Paleozoic origin of enzymatic lignin decomposition reconstructed from 31 fungal genomes.</title>
        <authorList>
            <person name="Floudas D."/>
            <person name="Binder M."/>
            <person name="Riley R."/>
            <person name="Barry K."/>
            <person name="Blanchette R.A."/>
            <person name="Henrissat B."/>
            <person name="Martinez A.T."/>
            <person name="Otillar R."/>
            <person name="Spatafora J.W."/>
            <person name="Yadav J.S."/>
            <person name="Aerts A."/>
            <person name="Benoit I."/>
            <person name="Boyd A."/>
            <person name="Carlson A."/>
            <person name="Copeland A."/>
            <person name="Coutinho P.M."/>
            <person name="de Vries R.P."/>
            <person name="Ferreira P."/>
            <person name="Findley K."/>
            <person name="Foster B."/>
            <person name="Gaskell J."/>
            <person name="Glotzer D."/>
            <person name="Gorecki P."/>
            <person name="Heitman J."/>
            <person name="Hesse C."/>
            <person name="Hori C."/>
            <person name="Igarashi K."/>
            <person name="Jurgens J.A."/>
            <person name="Kallen N."/>
            <person name="Kersten P."/>
            <person name="Kohler A."/>
            <person name="Kuees U."/>
            <person name="Kumar T.K.A."/>
            <person name="Kuo A."/>
            <person name="LaButti K."/>
            <person name="Larrondo L.F."/>
            <person name="Lindquist E."/>
            <person name="Ling A."/>
            <person name="Lombard V."/>
            <person name="Lucas S."/>
            <person name="Lundell T."/>
            <person name="Martin R."/>
            <person name="McLaughlin D.J."/>
            <person name="Morgenstern I."/>
            <person name="Morin E."/>
            <person name="Murat C."/>
            <person name="Nagy L.G."/>
            <person name="Nolan M."/>
            <person name="Ohm R.A."/>
            <person name="Patyshakuliyeva A."/>
            <person name="Rokas A."/>
            <person name="Ruiz-Duenas F.J."/>
            <person name="Sabat G."/>
            <person name="Salamov A."/>
            <person name="Samejima M."/>
            <person name="Schmutz J."/>
            <person name="Slot J.C."/>
            <person name="St John F."/>
            <person name="Stenlid J."/>
            <person name="Sun H."/>
            <person name="Sun S."/>
            <person name="Syed K."/>
            <person name="Tsang A."/>
            <person name="Wiebenga A."/>
            <person name="Young D."/>
            <person name="Pisabarro A."/>
            <person name="Eastwood D.C."/>
            <person name="Martin F."/>
            <person name="Cullen D."/>
            <person name="Grigoriev I.V."/>
            <person name="Hibbett D.S."/>
        </authorList>
    </citation>
    <scope>NUCLEOTIDE SEQUENCE</scope>
    <source>
        <strain evidence="7">FP-58527</strain>
    </source>
</reference>
<sequence length="627" mass="67993">MANAAVMGPPPSPKEPRRSGRRSLPSGSNSKSPAGSPAADSAPKAKENVPKPLPTPSNGSNKNKRGKQDDHHDDVLEERKNGANGNGTVRAKRKGKEKDKNIVTMDSVENTLGEDEHGDALAEEGVLDPEAEDEEGGITRCICGDEDGLGGFMAQCEECETWQHGKCMGFGEEADLPEHYYCELCRPDLYVDLLRKHAKRARQASNHSLHTLGGHGSRTSRSRSPVAHSKQTKRRNTMNSRDAAYEESFQALLEATAAEAAAKEKEALAPANTPSGVDAELNGHDVQEVDDVAVNGRRKRKRSDDEVVSTKRVRSASISSDRTAVASVKMVRDPTPTLNSTKSAASTSKTSRNRRGGGRKSQAQDLVSVDGEEAVAPASRSRQATSRAKANTGNDTGNRRAQANSANGAGASSSHANNAAASRAYHQTHAYAVSQQPLFTSWGLPDYLAHLEAMLPTDVPQPLEVRGSGVDPTGRESLERNTERGVKVKWPGKRMSVTDMNKRVRALVEWVGREQASALERGRRREAIEKALRQPNGDFHPRVDDAHRTLVENGGRRMTDGPVPESPLQEKTSAVLDPSPVSQLLVPPDSASTMKMMEELMEELISFQERFGPGAKLKERERRNVSS</sequence>
<dbReference type="PANTHER" id="PTHR47793:SF1">
    <property type="entry name" value="HISTONE DEACETYLASE COMPLEX SUBUNIT CTI6"/>
    <property type="match status" value="1"/>
</dbReference>
<dbReference type="eggNOG" id="KOG1844">
    <property type="taxonomic scope" value="Eukaryota"/>
</dbReference>
<evidence type="ECO:0000256" key="4">
    <source>
        <dbReference type="SAM" id="MobiDB-lite"/>
    </source>
</evidence>
<dbReference type="SUPFAM" id="SSF57903">
    <property type="entry name" value="FYVE/PHD zinc finger"/>
    <property type="match status" value="1"/>
</dbReference>
<evidence type="ECO:0000256" key="2">
    <source>
        <dbReference type="ARBA" id="ARBA00022771"/>
    </source>
</evidence>
<evidence type="ECO:0000256" key="3">
    <source>
        <dbReference type="ARBA" id="ARBA00022833"/>
    </source>
</evidence>
<dbReference type="PANTHER" id="PTHR47793">
    <property type="entry name" value="HISTONE DEACETYLASE COMPLEX SUBUNIT CTI6"/>
    <property type="match status" value="1"/>
</dbReference>
<feature type="compositionally biased region" description="Low complexity" evidence="4">
    <location>
        <begin position="339"/>
        <end position="350"/>
    </location>
</feature>
<keyword evidence="3" id="KW-0862">Zinc</keyword>
<dbReference type="GO" id="GO:0070210">
    <property type="term" value="C:Rpd3L-Expanded complex"/>
    <property type="evidence" value="ECO:0007669"/>
    <property type="project" value="TreeGrafter"/>
</dbReference>
<feature type="region of interest" description="Disordered" evidence="4">
    <location>
        <begin position="202"/>
        <end position="241"/>
    </location>
</feature>
<proteinExistence type="predicted"/>
<dbReference type="SMART" id="SM00249">
    <property type="entry name" value="PHD"/>
    <property type="match status" value="1"/>
</dbReference>
<feature type="domain" description="Zinc finger PHD-type" evidence="5">
    <location>
        <begin position="140"/>
        <end position="186"/>
    </location>
</feature>
<evidence type="ECO:0000313" key="7">
    <source>
        <dbReference type="Proteomes" id="UP000015241"/>
    </source>
</evidence>
<feature type="region of interest" description="Disordered" evidence="4">
    <location>
        <begin position="1"/>
        <end position="104"/>
    </location>
</feature>
<feature type="compositionally biased region" description="Low complexity" evidence="4">
    <location>
        <begin position="22"/>
        <end position="42"/>
    </location>
</feature>
<gene>
    <name evidence="6" type="ORF">FOMPIDRAFT_1156860</name>
</gene>
<accession>S8EHF3</accession>
<keyword evidence="7" id="KW-1185">Reference proteome</keyword>
<dbReference type="AlphaFoldDB" id="S8EHF3"/>
<name>S8EHF3_FOMSC</name>
<dbReference type="GO" id="GO:0061186">
    <property type="term" value="P:negative regulation of silent mating-type cassette heterochromatin formation"/>
    <property type="evidence" value="ECO:0007669"/>
    <property type="project" value="TreeGrafter"/>
</dbReference>
<dbReference type="InterPro" id="IPR053051">
    <property type="entry name" value="HDAC_complex_subunit"/>
</dbReference>
<dbReference type="Gene3D" id="3.30.40.10">
    <property type="entry name" value="Zinc/RING finger domain, C3HC4 (zinc finger)"/>
    <property type="match status" value="1"/>
</dbReference>
<dbReference type="OrthoDB" id="79252at2759"/>
<feature type="compositionally biased region" description="Basic and acidic residues" evidence="4">
    <location>
        <begin position="66"/>
        <end position="81"/>
    </location>
</feature>
<dbReference type="Pfam" id="PF20826">
    <property type="entry name" value="PHD_5"/>
    <property type="match status" value="1"/>
</dbReference>
<dbReference type="GO" id="GO:0061188">
    <property type="term" value="P:negative regulation of rDNA heterochromatin formation"/>
    <property type="evidence" value="ECO:0007669"/>
    <property type="project" value="TreeGrafter"/>
</dbReference>
<feature type="region of interest" description="Disordered" evidence="4">
    <location>
        <begin position="264"/>
        <end position="421"/>
    </location>
</feature>
<dbReference type="HOGENOM" id="CLU_029203_0_0_1"/>
<dbReference type="STRING" id="743788.S8EHF3"/>
<evidence type="ECO:0000256" key="1">
    <source>
        <dbReference type="ARBA" id="ARBA00022723"/>
    </source>
</evidence>
<dbReference type="GO" id="GO:0008270">
    <property type="term" value="F:zinc ion binding"/>
    <property type="evidence" value="ECO:0007669"/>
    <property type="project" value="UniProtKB-KW"/>
</dbReference>
<dbReference type="InterPro" id="IPR013083">
    <property type="entry name" value="Znf_RING/FYVE/PHD"/>
</dbReference>
<organism evidence="6 7">
    <name type="scientific">Fomitopsis schrenkii</name>
    <name type="common">Brown rot fungus</name>
    <dbReference type="NCBI Taxonomy" id="2126942"/>
    <lineage>
        <taxon>Eukaryota</taxon>
        <taxon>Fungi</taxon>
        <taxon>Dikarya</taxon>
        <taxon>Basidiomycota</taxon>
        <taxon>Agaricomycotina</taxon>
        <taxon>Agaricomycetes</taxon>
        <taxon>Polyporales</taxon>
        <taxon>Fomitopsis</taxon>
    </lineage>
</organism>